<comment type="caution">
    <text evidence="2">The sequence shown here is derived from an EMBL/GenBank/DDBJ whole genome shotgun (WGS) entry which is preliminary data.</text>
</comment>
<sequence>MEVAVLRFGDRGAHNAYMAHHDKRVPEHLLIAVEQQDDPVSAVSEDDARRRSVAYPTLMWGAPVFGCAEEVDGRWRVVRLDADEPQHARDSLASHFRRLFSETPQTAENAAVRAAYETAYEVLDWESVNELTVSGRRYRIIRAQPFIRMGPDGPEPPRPTDADPYPPGEAERTTSPMDGFVIDPAAGTGLTDALVRMELVSATYPATSFPDDVYADSRRALVTHPNVVLLPVGFTVGEQVDGRWRPRSFTTYPTPQAARDAESFAIADVPRDADTPIEEFMAAYARARAAHRPPRTDDFEVGGVPCRVTRVETFIRYGPDGPEGPRPSDHDPLPPPASQVEQLRAQGLMPKPD</sequence>
<dbReference type="Pfam" id="PF19379">
    <property type="entry name" value="DUF5954"/>
    <property type="match status" value="1"/>
</dbReference>
<name>A0A9W5UUT6_9ACTN</name>
<dbReference type="InterPro" id="IPR045998">
    <property type="entry name" value="DUF5954"/>
</dbReference>
<protein>
    <recommendedName>
        <fullName evidence="4">PE-PGRS family protein</fullName>
    </recommendedName>
</protein>
<feature type="region of interest" description="Disordered" evidence="1">
    <location>
        <begin position="315"/>
        <end position="353"/>
    </location>
</feature>
<dbReference type="AlphaFoldDB" id="A0A9W5UUT6"/>
<feature type="compositionally biased region" description="Pro residues" evidence="1">
    <location>
        <begin position="153"/>
        <end position="167"/>
    </location>
</feature>
<proteinExistence type="predicted"/>
<dbReference type="EMBL" id="BOPD01000026">
    <property type="protein sequence ID" value="GIJ35020.1"/>
    <property type="molecule type" value="Genomic_DNA"/>
</dbReference>
<organism evidence="2 3">
    <name type="scientific">Micromonospora sediminimaris</name>
    <dbReference type="NCBI Taxonomy" id="547162"/>
    <lineage>
        <taxon>Bacteria</taxon>
        <taxon>Bacillati</taxon>
        <taxon>Actinomycetota</taxon>
        <taxon>Actinomycetes</taxon>
        <taxon>Micromonosporales</taxon>
        <taxon>Micromonosporaceae</taxon>
        <taxon>Micromonospora</taxon>
    </lineage>
</organism>
<gene>
    <name evidence="2" type="ORF">Vse01_41680</name>
</gene>
<evidence type="ECO:0000313" key="2">
    <source>
        <dbReference type="EMBL" id="GIJ35020.1"/>
    </source>
</evidence>
<evidence type="ECO:0000313" key="3">
    <source>
        <dbReference type="Proteomes" id="UP000607311"/>
    </source>
</evidence>
<dbReference type="Proteomes" id="UP000607311">
    <property type="component" value="Unassembled WGS sequence"/>
</dbReference>
<reference evidence="2" key="1">
    <citation type="submission" date="2021-01" db="EMBL/GenBank/DDBJ databases">
        <title>Whole genome shotgun sequence of Verrucosispora sediminis NBRC 107745.</title>
        <authorList>
            <person name="Komaki H."/>
            <person name="Tamura T."/>
        </authorList>
    </citation>
    <scope>NUCLEOTIDE SEQUENCE</scope>
    <source>
        <strain evidence="2">NBRC 107745</strain>
    </source>
</reference>
<evidence type="ECO:0008006" key="4">
    <source>
        <dbReference type="Google" id="ProtNLM"/>
    </source>
</evidence>
<feature type="region of interest" description="Disordered" evidence="1">
    <location>
        <begin position="148"/>
        <end position="178"/>
    </location>
</feature>
<keyword evidence="3" id="KW-1185">Reference proteome</keyword>
<accession>A0A9W5UUT6</accession>
<evidence type="ECO:0000256" key="1">
    <source>
        <dbReference type="SAM" id="MobiDB-lite"/>
    </source>
</evidence>